<dbReference type="AlphaFoldDB" id="A0A067S2N5"/>
<proteinExistence type="predicted"/>
<evidence type="ECO:0000313" key="1">
    <source>
        <dbReference type="EMBL" id="KDR65075.1"/>
    </source>
</evidence>
<accession>A0A067S2N5</accession>
<dbReference type="EMBL" id="KL142538">
    <property type="protein sequence ID" value="KDR65075.1"/>
    <property type="molecule type" value="Genomic_DNA"/>
</dbReference>
<keyword evidence="2" id="KW-1185">Reference proteome</keyword>
<evidence type="ECO:0000313" key="2">
    <source>
        <dbReference type="Proteomes" id="UP000027222"/>
    </source>
</evidence>
<reference evidence="2" key="1">
    <citation type="journal article" date="2014" name="Proc. Natl. Acad. Sci. U.S.A.">
        <title>Extensive sampling of basidiomycete genomes demonstrates inadequacy of the white-rot/brown-rot paradigm for wood decay fungi.</title>
        <authorList>
            <person name="Riley R."/>
            <person name="Salamov A.A."/>
            <person name="Brown D.W."/>
            <person name="Nagy L.G."/>
            <person name="Floudas D."/>
            <person name="Held B.W."/>
            <person name="Levasseur A."/>
            <person name="Lombard V."/>
            <person name="Morin E."/>
            <person name="Otillar R."/>
            <person name="Lindquist E.A."/>
            <person name="Sun H."/>
            <person name="LaButti K.M."/>
            <person name="Schmutz J."/>
            <person name="Jabbour D."/>
            <person name="Luo H."/>
            <person name="Baker S.E."/>
            <person name="Pisabarro A.G."/>
            <person name="Walton J.D."/>
            <person name="Blanchette R.A."/>
            <person name="Henrissat B."/>
            <person name="Martin F."/>
            <person name="Cullen D."/>
            <person name="Hibbett D.S."/>
            <person name="Grigoriev I.V."/>
        </authorList>
    </citation>
    <scope>NUCLEOTIDE SEQUENCE [LARGE SCALE GENOMIC DNA]</scope>
    <source>
        <strain evidence="2">CBS 339.88</strain>
    </source>
</reference>
<sequence length="299" mass="33501">MKTVRRTLSPTQKVNMKTVRRTLSPTQKVNMKTMMRLPELCGVCIPSIQDPMLAQEYSRLPNLRFCELVSWASARGPGRFSFSSWRDQSPNMSLELCRAVLNFAHFGRFINPSRADPRITTALGVSVDGLRSNLMIDAEPAVLISTIFCTESHLLAPATMGLRRKFISGIAHTQEWERQMSFIGMAFGHRSLHAQLLSDAMSYTTKVDYAWHGQHPVVGVATSDIALRVSDQVPIYDARFTVFHPIFDWPVLDALLPPFMAEVPYGSCVAVAYTCNCYPVNGRWNLSTNIRFAVVLGTP</sequence>
<protein>
    <submittedName>
        <fullName evidence="1">Uncharacterized protein</fullName>
    </submittedName>
</protein>
<dbReference type="HOGENOM" id="CLU_031813_0_0_1"/>
<dbReference type="OrthoDB" id="3067694at2759"/>
<name>A0A067S2N5_GALM3</name>
<organism evidence="1 2">
    <name type="scientific">Galerina marginata (strain CBS 339.88)</name>
    <dbReference type="NCBI Taxonomy" id="685588"/>
    <lineage>
        <taxon>Eukaryota</taxon>
        <taxon>Fungi</taxon>
        <taxon>Dikarya</taxon>
        <taxon>Basidiomycota</taxon>
        <taxon>Agaricomycotina</taxon>
        <taxon>Agaricomycetes</taxon>
        <taxon>Agaricomycetidae</taxon>
        <taxon>Agaricales</taxon>
        <taxon>Agaricineae</taxon>
        <taxon>Strophariaceae</taxon>
        <taxon>Galerina</taxon>
    </lineage>
</organism>
<gene>
    <name evidence="1" type="ORF">GALMADRAFT_162489</name>
</gene>
<dbReference type="STRING" id="685588.A0A067S2N5"/>
<dbReference type="Proteomes" id="UP000027222">
    <property type="component" value="Unassembled WGS sequence"/>
</dbReference>